<sequence length="262" mass="30386">MNTNTAQIPLDLKRFSCRGEFLSDFIESYFEPAHLRDVCTKKHLIANFQMASRNGFESTHDLIGVNPRELWVQDVTQRRDRLNIDSIVISDEIKNTEKTESIENQSIFSRRPIGINRTTLDFNGIIRFHRLIKFPLSNQVSKKVVALLTVFQDLTCHLHCSRVFQLYQGFYPTKKAIQKTLEHFKLGKYFCSQPTHKEMQVLLSMRDDSRRKIVAKKLECSVPTVNNNVASIQNKLTSCTLHDVLLKLPAIPENKQNLYVYI</sequence>
<protein>
    <submittedName>
        <fullName evidence="1">Putative transcriptional regulator</fullName>
    </submittedName>
</protein>
<evidence type="ECO:0000313" key="2">
    <source>
        <dbReference type="Proteomes" id="UP000054051"/>
    </source>
</evidence>
<reference evidence="1 2" key="1">
    <citation type="submission" date="2011-08" db="EMBL/GenBank/DDBJ databases">
        <title>The genome of the obligate endobacterium of an arbuscular mycorrhizal fungus reveals an interphylum network of nutritional interactions.</title>
        <authorList>
            <person name="Ghignone S."/>
            <person name="Salvioli A."/>
            <person name="Anca I."/>
            <person name="Lumini E."/>
            <person name="Ortu G."/>
            <person name="Petiti L."/>
            <person name="Cruveiller S."/>
            <person name="Bianciotto V."/>
            <person name="Piffanelli P."/>
            <person name="Lanfranco L."/>
            <person name="Bonfante P."/>
        </authorList>
    </citation>
    <scope>NUCLEOTIDE SEQUENCE [LARGE SCALE GENOMIC DNA]</scope>
    <source>
        <strain evidence="1 2">BEG34</strain>
    </source>
</reference>
<organism evidence="1 2">
    <name type="scientific">Candidatus Glomeribacter gigasporarum BEG34</name>
    <dbReference type="NCBI Taxonomy" id="1070319"/>
    <lineage>
        <taxon>Bacteria</taxon>
        <taxon>Pseudomonadati</taxon>
        <taxon>Pseudomonadota</taxon>
        <taxon>Betaproteobacteria</taxon>
        <taxon>Burkholderiales</taxon>
        <taxon>Burkholderiaceae</taxon>
        <taxon>Candidatus Glomeribacter</taxon>
    </lineage>
</organism>
<dbReference type="InterPro" id="IPR036388">
    <property type="entry name" value="WH-like_DNA-bd_sf"/>
</dbReference>
<dbReference type="Proteomes" id="UP000054051">
    <property type="component" value="Unassembled WGS sequence"/>
</dbReference>
<accession>G2JAP5</accession>
<dbReference type="SUPFAM" id="SSF46894">
    <property type="entry name" value="C-terminal effector domain of the bipartite response regulators"/>
    <property type="match status" value="1"/>
</dbReference>
<dbReference type="RefSeq" id="WP_006682971.1">
    <property type="nucleotide sequence ID" value="NZ_CAFB01000049.1"/>
</dbReference>
<keyword evidence="2" id="KW-1185">Reference proteome</keyword>
<name>G2JAP5_9BURK</name>
<comment type="caution">
    <text evidence="1">The sequence shown here is derived from an EMBL/GenBank/DDBJ whole genome shotgun (WGS) entry which is preliminary data.</text>
</comment>
<dbReference type="AlphaFoldDB" id="G2JAP5"/>
<dbReference type="STRING" id="1070319.CAGGBEG34_310019"/>
<dbReference type="EMBL" id="CAFB01000049">
    <property type="protein sequence ID" value="CCD29847.1"/>
    <property type="molecule type" value="Genomic_DNA"/>
</dbReference>
<dbReference type="GO" id="GO:0003677">
    <property type="term" value="F:DNA binding"/>
    <property type="evidence" value="ECO:0007669"/>
    <property type="project" value="InterPro"/>
</dbReference>
<proteinExistence type="predicted"/>
<dbReference type="Gene3D" id="1.10.10.10">
    <property type="entry name" value="Winged helix-like DNA-binding domain superfamily/Winged helix DNA-binding domain"/>
    <property type="match status" value="1"/>
</dbReference>
<dbReference type="eggNOG" id="ENOG50345AQ">
    <property type="taxonomic scope" value="Bacteria"/>
</dbReference>
<evidence type="ECO:0000313" key="1">
    <source>
        <dbReference type="EMBL" id="CCD29847.1"/>
    </source>
</evidence>
<dbReference type="GO" id="GO:0006355">
    <property type="term" value="P:regulation of DNA-templated transcription"/>
    <property type="evidence" value="ECO:0007669"/>
    <property type="project" value="InterPro"/>
</dbReference>
<dbReference type="OrthoDB" id="9144687at2"/>
<gene>
    <name evidence="1" type="ORF">CAGGBEG34_310019</name>
</gene>
<dbReference type="InterPro" id="IPR016032">
    <property type="entry name" value="Sig_transdc_resp-reg_C-effctor"/>
</dbReference>